<dbReference type="GO" id="GO:0005737">
    <property type="term" value="C:cytoplasm"/>
    <property type="evidence" value="ECO:0007669"/>
    <property type="project" value="UniProtKB-SubCell"/>
</dbReference>
<dbReference type="GO" id="GO:0006351">
    <property type="term" value="P:DNA-templated transcription"/>
    <property type="evidence" value="ECO:0007669"/>
    <property type="project" value="UniProtKB-UniRule"/>
</dbReference>
<dbReference type="HAMAP" id="MF_00250">
    <property type="entry name" value="RNApol_arch_Rpo10"/>
    <property type="match status" value="1"/>
</dbReference>
<keyword evidence="4 5" id="KW-0804">Transcription</keyword>
<comment type="subcellular location">
    <subcellularLocation>
        <location evidence="5">Cytoplasm</location>
    </subcellularLocation>
</comment>
<dbReference type="InParanoid" id="A0A1Q6DRZ8"/>
<keyword evidence="5" id="KW-0963">Cytoplasm</keyword>
<evidence type="ECO:0000313" key="7">
    <source>
        <dbReference type="Proteomes" id="UP000185744"/>
    </source>
</evidence>
<evidence type="ECO:0000256" key="2">
    <source>
        <dbReference type="ARBA" id="ARBA00022723"/>
    </source>
</evidence>
<dbReference type="NCBIfam" id="NF003089">
    <property type="entry name" value="PRK04016.1"/>
    <property type="match status" value="1"/>
</dbReference>
<sequence>MIIPVRCITCGKVIAHRWEEFKERAKEGNEDPEKVLDDLGLDRYCCRRIFMSHEDLIEDIAPYH</sequence>
<dbReference type="FunCoup" id="A0A1Q6DRZ8">
    <property type="interactions" value="59"/>
</dbReference>
<comment type="cofactor">
    <cofactor evidence="5">
        <name>Zn(2+)</name>
        <dbReference type="ChEBI" id="CHEBI:29105"/>
    </cofactor>
    <text evidence="5">Binds 1 zinc ion.</text>
</comment>
<keyword evidence="5" id="KW-0548">Nucleotidyltransferase</keyword>
<gene>
    <name evidence="5" type="primary">rpo10</name>
    <name evidence="5" type="synonym">rpoN</name>
    <name evidence="6" type="ORF">BTN85_1764</name>
</gene>
<dbReference type="PANTHER" id="PTHR23431:SF3">
    <property type="entry name" value="DNA-DIRECTED RNA POLYMERASES I, II, AND III SUBUNIT RPABC5"/>
    <property type="match status" value="1"/>
</dbReference>
<dbReference type="GO" id="GO:0008270">
    <property type="term" value="F:zinc ion binding"/>
    <property type="evidence" value="ECO:0007669"/>
    <property type="project" value="UniProtKB-UniRule"/>
</dbReference>
<evidence type="ECO:0000313" key="6">
    <source>
        <dbReference type="EMBL" id="OKY77118.1"/>
    </source>
</evidence>
<feature type="binding site" evidence="5">
    <location>
        <position position="7"/>
    </location>
    <ligand>
        <name>Zn(2+)</name>
        <dbReference type="ChEBI" id="CHEBI:29105"/>
    </ligand>
</feature>
<dbReference type="PANTHER" id="PTHR23431">
    <property type="entry name" value="DNA-DIRECTED RNA POLYMERASES I, II, AND III SUBUNIT RPABC5 FAMILY MEMBER"/>
    <property type="match status" value="1"/>
</dbReference>
<protein>
    <recommendedName>
        <fullName evidence="5">DNA-directed RNA polymerase subunit Rpo10</fullName>
        <ecNumber evidence="5">2.7.7.6</ecNumber>
    </recommendedName>
    <alternativeName>
        <fullName evidence="5">DNA-directed RNA polymerase subunit N</fullName>
    </alternativeName>
</protein>
<name>A0A1Q6DRZ8_METT1</name>
<evidence type="ECO:0000256" key="4">
    <source>
        <dbReference type="ARBA" id="ARBA00023163"/>
    </source>
</evidence>
<keyword evidence="1 5" id="KW-0240">DNA-directed RNA polymerase</keyword>
<dbReference type="GO" id="GO:0003677">
    <property type="term" value="F:DNA binding"/>
    <property type="evidence" value="ECO:0007669"/>
    <property type="project" value="InterPro"/>
</dbReference>
<dbReference type="Pfam" id="PF01194">
    <property type="entry name" value="RNA_pol_N"/>
    <property type="match status" value="1"/>
</dbReference>
<dbReference type="InterPro" id="IPR023580">
    <property type="entry name" value="RNA_pol_su_RPB10"/>
</dbReference>
<dbReference type="PIRSF" id="PIRSF005653">
    <property type="entry name" value="RNA_pol_N/8_sub"/>
    <property type="match status" value="1"/>
</dbReference>
<proteinExistence type="inferred from homology"/>
<comment type="similarity">
    <text evidence="5">Belongs to the archaeal Rpo10/eukaryotic RPB10 RNA polymerase subunit family.</text>
</comment>
<dbReference type="SUPFAM" id="SSF46924">
    <property type="entry name" value="RNA polymerase subunit RPB10"/>
    <property type="match status" value="1"/>
</dbReference>
<keyword evidence="3 5" id="KW-0862">Zinc</keyword>
<dbReference type="GO" id="GO:0003899">
    <property type="term" value="F:DNA-directed RNA polymerase activity"/>
    <property type="evidence" value="ECO:0007669"/>
    <property type="project" value="UniProtKB-UniRule"/>
</dbReference>
<dbReference type="Proteomes" id="UP000185744">
    <property type="component" value="Unassembled WGS sequence"/>
</dbReference>
<dbReference type="STRING" id="1903181.BTN85_1764"/>
<comment type="function">
    <text evidence="5">DNA-dependent RNA polymerase (RNAP) catalyzes the transcription of DNA into RNA using the four ribonucleoside triphosphates as substrates.</text>
</comment>
<evidence type="ECO:0000256" key="5">
    <source>
        <dbReference type="HAMAP-Rule" id="MF_00250"/>
    </source>
</evidence>
<keyword evidence="5" id="KW-0808">Transferase</keyword>
<keyword evidence="7" id="KW-1185">Reference proteome</keyword>
<dbReference type="AlphaFoldDB" id="A0A1Q6DRZ8"/>
<reference evidence="6" key="1">
    <citation type="submission" date="2016-12" db="EMBL/GenBank/DDBJ databases">
        <title>Discovery of methanogenic haloarchaea.</title>
        <authorList>
            <person name="Sorokin D.Y."/>
            <person name="Makarova K.S."/>
            <person name="Abbas B."/>
            <person name="Ferrer M."/>
            <person name="Golyshin P.N."/>
        </authorList>
    </citation>
    <scope>NUCLEOTIDE SEQUENCE [LARGE SCALE GENOMIC DNA]</scope>
    <source>
        <strain evidence="6">HMET1</strain>
    </source>
</reference>
<dbReference type="Gene3D" id="1.10.10.60">
    <property type="entry name" value="Homeodomain-like"/>
    <property type="match status" value="1"/>
</dbReference>
<feature type="binding site" evidence="5">
    <location>
        <position position="10"/>
    </location>
    <ligand>
        <name>Zn(2+)</name>
        <dbReference type="ChEBI" id="CHEBI:29105"/>
    </ligand>
</feature>
<evidence type="ECO:0000256" key="1">
    <source>
        <dbReference type="ARBA" id="ARBA00022478"/>
    </source>
</evidence>
<comment type="caution">
    <text evidence="6">The sequence shown here is derived from an EMBL/GenBank/DDBJ whole genome shotgun (WGS) entry which is preliminary data.</text>
</comment>
<comment type="subunit">
    <text evidence="5">Part of the RNA polymerase complex.</text>
</comment>
<accession>A0A1Q6DRZ8</accession>
<feature type="binding site" evidence="5">
    <location>
        <position position="45"/>
    </location>
    <ligand>
        <name>Zn(2+)</name>
        <dbReference type="ChEBI" id="CHEBI:29105"/>
    </ligand>
</feature>
<organism evidence="6 7">
    <name type="scientific">Methanohalarchaeum thermophilum</name>
    <dbReference type="NCBI Taxonomy" id="1903181"/>
    <lineage>
        <taxon>Archaea</taxon>
        <taxon>Methanobacteriati</taxon>
        <taxon>Methanobacteriota</taxon>
        <taxon>Methanonatronarchaeia</taxon>
        <taxon>Methanonatronarchaeales</taxon>
        <taxon>Methanonatronarchaeaceae</taxon>
        <taxon>Candidatus Methanohalarchaeum</taxon>
    </lineage>
</organism>
<keyword evidence="2 5" id="KW-0479">Metal-binding</keyword>
<comment type="catalytic activity">
    <reaction evidence="5">
        <text>RNA(n) + a ribonucleoside 5'-triphosphate = RNA(n+1) + diphosphate</text>
        <dbReference type="Rhea" id="RHEA:21248"/>
        <dbReference type="Rhea" id="RHEA-COMP:14527"/>
        <dbReference type="Rhea" id="RHEA-COMP:17342"/>
        <dbReference type="ChEBI" id="CHEBI:33019"/>
        <dbReference type="ChEBI" id="CHEBI:61557"/>
        <dbReference type="ChEBI" id="CHEBI:140395"/>
        <dbReference type="EC" id="2.7.7.6"/>
    </reaction>
</comment>
<dbReference type="InterPro" id="IPR000268">
    <property type="entry name" value="RPABC5/Rpb10"/>
</dbReference>
<dbReference type="EC" id="2.7.7.6" evidence="5"/>
<feature type="binding site" evidence="5">
    <location>
        <position position="46"/>
    </location>
    <ligand>
        <name>Zn(2+)</name>
        <dbReference type="ChEBI" id="CHEBI:29105"/>
    </ligand>
</feature>
<dbReference type="EMBL" id="MSDW01000002">
    <property type="protein sequence ID" value="OKY77118.1"/>
    <property type="molecule type" value="Genomic_DNA"/>
</dbReference>
<dbReference type="GO" id="GO:0000428">
    <property type="term" value="C:DNA-directed RNA polymerase complex"/>
    <property type="evidence" value="ECO:0007669"/>
    <property type="project" value="UniProtKB-KW"/>
</dbReference>
<evidence type="ECO:0000256" key="3">
    <source>
        <dbReference type="ARBA" id="ARBA00022833"/>
    </source>
</evidence>